<dbReference type="GO" id="GO:0017038">
    <property type="term" value="P:protein import"/>
    <property type="evidence" value="ECO:0007669"/>
    <property type="project" value="InterPro"/>
</dbReference>
<keyword evidence="1 10" id="KW-0813">Transport</keyword>
<evidence type="ECO:0000256" key="5">
    <source>
        <dbReference type="ARBA" id="ARBA00022840"/>
    </source>
</evidence>
<dbReference type="FunFam" id="3.40.50.300:FF:000429">
    <property type="entry name" value="Preprotein translocase subunit SecA"/>
    <property type="match status" value="1"/>
</dbReference>
<dbReference type="PRINTS" id="PR00906">
    <property type="entry name" value="SECA"/>
</dbReference>
<dbReference type="CDD" id="cd17928">
    <property type="entry name" value="DEXDc_SecA"/>
    <property type="match status" value="1"/>
</dbReference>
<dbReference type="PROSITE" id="PS51192">
    <property type="entry name" value="HELICASE_ATP_BIND_1"/>
    <property type="match status" value="1"/>
</dbReference>
<evidence type="ECO:0000256" key="3">
    <source>
        <dbReference type="ARBA" id="ARBA00022490"/>
    </source>
</evidence>
<organism evidence="14 15">
    <name type="scientific">Rariglobus hedericola</name>
    <dbReference type="NCBI Taxonomy" id="2597822"/>
    <lineage>
        <taxon>Bacteria</taxon>
        <taxon>Pseudomonadati</taxon>
        <taxon>Verrucomicrobiota</taxon>
        <taxon>Opitutia</taxon>
        <taxon>Opitutales</taxon>
        <taxon>Opitutaceae</taxon>
        <taxon>Rariglobus</taxon>
    </lineage>
</organism>
<dbReference type="InterPro" id="IPR014001">
    <property type="entry name" value="Helicase_ATP-bd"/>
</dbReference>
<dbReference type="AlphaFoldDB" id="A0A556QIT4"/>
<keyword evidence="4 10" id="KW-0547">Nucleotide-binding</keyword>
<dbReference type="InterPro" id="IPR011115">
    <property type="entry name" value="SecA_DEAD"/>
</dbReference>
<dbReference type="Gene3D" id="3.40.50.300">
    <property type="entry name" value="P-loop containing nucleotide triphosphate hydrolases"/>
    <property type="match status" value="2"/>
</dbReference>
<evidence type="ECO:0000313" key="14">
    <source>
        <dbReference type="EMBL" id="TSJ76550.1"/>
    </source>
</evidence>
<keyword evidence="2 10" id="KW-1003">Cell membrane</keyword>
<name>A0A556QIT4_9BACT</name>
<protein>
    <recommendedName>
        <fullName evidence="10">Protein translocase subunit SecA</fullName>
        <ecNumber evidence="10">7.4.2.8</ecNumber>
    </recommendedName>
</protein>
<comment type="subcellular location">
    <subcellularLocation>
        <location evidence="10">Cell membrane</location>
        <topology evidence="10">Peripheral membrane protein</topology>
        <orientation evidence="10">Cytoplasmic side</orientation>
    </subcellularLocation>
    <subcellularLocation>
        <location evidence="10">Cytoplasm</location>
    </subcellularLocation>
    <text evidence="10">Distribution is 50-50.</text>
</comment>
<reference evidence="14 15" key="1">
    <citation type="submission" date="2019-07" db="EMBL/GenBank/DDBJ databases">
        <title>Description of 53C-WASEF.</title>
        <authorList>
            <person name="Pitt A."/>
            <person name="Hahn M.W."/>
        </authorList>
    </citation>
    <scope>NUCLEOTIDE SEQUENCE [LARGE SCALE GENOMIC DNA]</scope>
    <source>
        <strain evidence="14 15">53C-WASEF</strain>
    </source>
</reference>
<evidence type="ECO:0000313" key="15">
    <source>
        <dbReference type="Proteomes" id="UP000315648"/>
    </source>
</evidence>
<dbReference type="InterPro" id="IPR036670">
    <property type="entry name" value="SecA_X-link_sf"/>
</dbReference>
<dbReference type="GO" id="GO:0005524">
    <property type="term" value="F:ATP binding"/>
    <property type="evidence" value="ECO:0007669"/>
    <property type="project" value="UniProtKB-UniRule"/>
</dbReference>
<keyword evidence="8 10" id="KW-0811">Translocation</keyword>
<accession>A0A556QIT4</accession>
<dbReference type="GO" id="GO:0031522">
    <property type="term" value="C:cell envelope Sec protein transport complex"/>
    <property type="evidence" value="ECO:0007669"/>
    <property type="project" value="TreeGrafter"/>
</dbReference>
<dbReference type="EC" id="7.4.2.8" evidence="10"/>
<dbReference type="SMART" id="SM00958">
    <property type="entry name" value="SecA_PP_bind"/>
    <property type="match status" value="1"/>
</dbReference>
<dbReference type="GO" id="GO:0043952">
    <property type="term" value="P:protein transport by the Sec complex"/>
    <property type="evidence" value="ECO:0007669"/>
    <property type="project" value="TreeGrafter"/>
</dbReference>
<sequence>MSAPLTEVRRTEVPILENLPTGLDAWVHQTHGRWRRRASVAADLKEQAFRIHVEAEKLRGLSESELATQLNGHRENVRRYGLGERWADVFAAALPFVAEYAYRSLGLRPYPVQLMGALGIARGHLVEMATGEGKTLTIALAAAVCGWQGRTVHVITANDYLAGRDASGLRGFYAHCGLEVAAVTAELDPAARRSAYQAEIVYTTGKELVADFLRDRLVLGSLAEPERRMVGRLVHQPGATENQVVLRGLHTAIVDEADNQLIDEAVTPLIISRPQANAELIAVMTSADRFASGLLEGDHYEIDQRFKDVRINEEGRALVSEWCAQQANGPFQRAVWMEGLVNQALQARHFFLRDRQYVVVKGEIVIVDESTGRMMPGRSWRLGLHQAVQAKEGVEITQPSETMARLSFQRFYRLFKRLSGITGTAFEGAGEFWRVYGLPILSVPPHRPNRRHMWAPRYFNTAAEKWAAIVSEVADLHEQGRPVLIGTRSVASSEHLGALLSARGLHFSLLNANRHSEEAAIINLAGDAGVITVATNMAGRGTDIRLGGGVAAAGGLHVILTEAHESGRIDRQLCGRAGRQGDPGSTRLFASLEDDLAERFLSSWERKILDLGIRKAGNRQSYWIGWAIRRAQKSAESQSYRQRRLVMAQDQQLSEALIPSQTIDQI</sequence>
<proteinExistence type="inferred from homology"/>
<feature type="domain" description="Helicase ATP-binding" evidence="11">
    <location>
        <begin position="115"/>
        <end position="287"/>
    </location>
</feature>
<comment type="catalytic activity">
    <reaction evidence="10">
        <text>ATP + H2O + cellular proteinSide 1 = ADP + phosphate + cellular proteinSide 2.</text>
        <dbReference type="EC" id="7.4.2.8"/>
    </reaction>
</comment>
<keyword evidence="6 10" id="KW-0653">Protein transport</keyword>
<keyword evidence="9 10" id="KW-0472">Membrane</keyword>
<dbReference type="Pfam" id="PF07517">
    <property type="entry name" value="SecA_DEAD"/>
    <property type="match status" value="1"/>
</dbReference>
<dbReference type="SUPFAM" id="SSF81767">
    <property type="entry name" value="Pre-protein crosslinking domain of SecA"/>
    <property type="match status" value="1"/>
</dbReference>
<dbReference type="RefSeq" id="WP_144230307.1">
    <property type="nucleotide sequence ID" value="NZ_CBCRVV010000004.1"/>
</dbReference>
<evidence type="ECO:0000256" key="9">
    <source>
        <dbReference type="ARBA" id="ARBA00023136"/>
    </source>
</evidence>
<dbReference type="InterPro" id="IPR027417">
    <property type="entry name" value="P-loop_NTPase"/>
</dbReference>
<dbReference type="CDD" id="cd18803">
    <property type="entry name" value="SF2_C_secA"/>
    <property type="match status" value="1"/>
</dbReference>
<evidence type="ECO:0000256" key="10">
    <source>
        <dbReference type="HAMAP-Rule" id="MF_01382"/>
    </source>
</evidence>
<dbReference type="PROSITE" id="PS51194">
    <property type="entry name" value="HELICASE_CTER"/>
    <property type="match status" value="1"/>
</dbReference>
<evidence type="ECO:0000259" key="11">
    <source>
        <dbReference type="PROSITE" id="PS51192"/>
    </source>
</evidence>
<keyword evidence="7 10" id="KW-1278">Translocase</keyword>
<dbReference type="PANTHER" id="PTHR30612:SF0">
    <property type="entry name" value="CHLOROPLAST PROTEIN-TRANSPORTING ATPASE"/>
    <property type="match status" value="1"/>
</dbReference>
<dbReference type="Pfam" id="PF01043">
    <property type="entry name" value="SecA_PP_bind"/>
    <property type="match status" value="1"/>
</dbReference>
<evidence type="ECO:0000259" key="12">
    <source>
        <dbReference type="PROSITE" id="PS51194"/>
    </source>
</evidence>
<evidence type="ECO:0000256" key="2">
    <source>
        <dbReference type="ARBA" id="ARBA00022475"/>
    </source>
</evidence>
<dbReference type="GO" id="GO:0065002">
    <property type="term" value="P:intracellular protein transmembrane transport"/>
    <property type="evidence" value="ECO:0007669"/>
    <property type="project" value="UniProtKB-UniRule"/>
</dbReference>
<evidence type="ECO:0000256" key="6">
    <source>
        <dbReference type="ARBA" id="ARBA00022927"/>
    </source>
</evidence>
<dbReference type="InterPro" id="IPR000185">
    <property type="entry name" value="SecA"/>
</dbReference>
<dbReference type="GO" id="GO:0005886">
    <property type="term" value="C:plasma membrane"/>
    <property type="evidence" value="ECO:0007669"/>
    <property type="project" value="UniProtKB-SubCell"/>
</dbReference>
<dbReference type="GO" id="GO:0006605">
    <property type="term" value="P:protein targeting"/>
    <property type="evidence" value="ECO:0007669"/>
    <property type="project" value="UniProtKB-UniRule"/>
</dbReference>
<dbReference type="SUPFAM" id="SSF52540">
    <property type="entry name" value="P-loop containing nucleoside triphosphate hydrolases"/>
    <property type="match status" value="2"/>
</dbReference>
<comment type="similarity">
    <text evidence="10">Belongs to the SecA family.</text>
</comment>
<comment type="function">
    <text evidence="10">Part of the Sec protein translocase complex. Interacts with the SecYEG preprotein conducting channel. Has a central role in coupling the hydrolysis of ATP to the transfer of proteins into and across the cell membrane, serving as an ATP-driven molecular motor driving the stepwise translocation of polypeptide chains across the membrane.</text>
</comment>
<evidence type="ECO:0000256" key="1">
    <source>
        <dbReference type="ARBA" id="ARBA00022448"/>
    </source>
</evidence>
<evidence type="ECO:0000256" key="4">
    <source>
        <dbReference type="ARBA" id="ARBA00022741"/>
    </source>
</evidence>
<feature type="binding site" evidence="10">
    <location>
        <begin position="131"/>
        <end position="135"/>
    </location>
    <ligand>
        <name>ATP</name>
        <dbReference type="ChEBI" id="CHEBI:30616"/>
    </ligand>
</feature>
<feature type="binding site" evidence="10">
    <location>
        <position position="543"/>
    </location>
    <ligand>
        <name>ATP</name>
        <dbReference type="ChEBI" id="CHEBI:30616"/>
    </ligand>
</feature>
<keyword evidence="5 10" id="KW-0067">ATP-binding</keyword>
<gene>
    <name evidence="10" type="primary">secA</name>
    <name evidence="14" type="ORF">FPL22_10485</name>
</gene>
<dbReference type="PROSITE" id="PS51196">
    <property type="entry name" value="SECA_MOTOR_DEAD"/>
    <property type="match status" value="1"/>
</dbReference>
<dbReference type="Proteomes" id="UP000315648">
    <property type="component" value="Unassembled WGS sequence"/>
</dbReference>
<dbReference type="PANTHER" id="PTHR30612">
    <property type="entry name" value="SECA INNER MEMBRANE COMPONENT OF SEC PROTEIN SECRETION SYSTEM"/>
    <property type="match status" value="1"/>
</dbReference>
<dbReference type="OrthoDB" id="9805579at2"/>
<dbReference type="GO" id="GO:0008564">
    <property type="term" value="F:protein-exporting ATPase activity"/>
    <property type="evidence" value="ECO:0007669"/>
    <property type="project" value="UniProtKB-EC"/>
</dbReference>
<dbReference type="PROSITE" id="PS01312">
    <property type="entry name" value="SECA"/>
    <property type="match status" value="1"/>
</dbReference>
<evidence type="ECO:0000256" key="7">
    <source>
        <dbReference type="ARBA" id="ARBA00022967"/>
    </source>
</evidence>
<comment type="caution">
    <text evidence="14">The sequence shown here is derived from an EMBL/GenBank/DDBJ whole genome shotgun (WGS) entry which is preliminary data.</text>
</comment>
<dbReference type="InterPro" id="IPR044722">
    <property type="entry name" value="SecA_SF2_C"/>
</dbReference>
<dbReference type="InterPro" id="IPR014018">
    <property type="entry name" value="SecA_motor_DEAD"/>
</dbReference>
<dbReference type="InterPro" id="IPR020937">
    <property type="entry name" value="SecA_CS"/>
</dbReference>
<dbReference type="Gene3D" id="3.90.1440.10">
    <property type="entry name" value="SecA, preprotein cross-linking domain"/>
    <property type="match status" value="1"/>
</dbReference>
<dbReference type="SMART" id="SM00957">
    <property type="entry name" value="SecA_DEAD"/>
    <property type="match status" value="1"/>
</dbReference>
<feature type="binding site" evidence="10">
    <location>
        <position position="113"/>
    </location>
    <ligand>
        <name>ATP</name>
        <dbReference type="ChEBI" id="CHEBI:30616"/>
    </ligand>
</feature>
<comment type="subunit">
    <text evidence="10">Monomer and homodimer. Part of the essential Sec protein translocation apparatus which comprises SecA, SecYEG and auxiliary proteins SecDF. Other proteins may also be involved.</text>
</comment>
<dbReference type="InterPro" id="IPR011130">
    <property type="entry name" value="SecA_preprotein_X-link_dom"/>
</dbReference>
<feature type="domain" description="Helicase C-terminal" evidence="12">
    <location>
        <begin position="468"/>
        <end position="625"/>
    </location>
</feature>
<dbReference type="EMBL" id="VMBG01000002">
    <property type="protein sequence ID" value="TSJ76550.1"/>
    <property type="molecule type" value="Genomic_DNA"/>
</dbReference>
<feature type="domain" description="SecA family profile" evidence="13">
    <location>
        <begin position="26"/>
        <end position="621"/>
    </location>
</feature>
<evidence type="ECO:0000256" key="8">
    <source>
        <dbReference type="ARBA" id="ARBA00023010"/>
    </source>
</evidence>
<keyword evidence="3 10" id="KW-0963">Cytoplasm</keyword>
<dbReference type="Pfam" id="PF21090">
    <property type="entry name" value="P-loop_SecA"/>
    <property type="match status" value="2"/>
</dbReference>
<dbReference type="InterPro" id="IPR001650">
    <property type="entry name" value="Helicase_C-like"/>
</dbReference>
<dbReference type="HAMAP" id="MF_01382">
    <property type="entry name" value="SecA"/>
    <property type="match status" value="1"/>
</dbReference>
<keyword evidence="15" id="KW-1185">Reference proteome</keyword>
<evidence type="ECO:0000259" key="13">
    <source>
        <dbReference type="PROSITE" id="PS51196"/>
    </source>
</evidence>
<dbReference type="GO" id="GO:0005829">
    <property type="term" value="C:cytosol"/>
    <property type="evidence" value="ECO:0007669"/>
    <property type="project" value="TreeGrafter"/>
</dbReference>